<comment type="similarity">
    <text evidence="3">Belongs to the ribonuclease III family.</text>
</comment>
<keyword evidence="5 15" id="KW-0963">Cytoplasm</keyword>
<evidence type="ECO:0000256" key="13">
    <source>
        <dbReference type="ARBA" id="ARBA00022842"/>
    </source>
</evidence>
<comment type="function">
    <text evidence="15">Digests double-stranded RNA. Involved in the processing of primary rRNA transcript to yield the immediate precursors to the large and small rRNAs (23S and 16S). Processes some mRNAs, and tRNAs when they are encoded in the rRNA operon. Processes pre-crRNA and tracrRNA of type II CRISPR loci if present in the organism.</text>
</comment>
<dbReference type="InterPro" id="IPR000999">
    <property type="entry name" value="RNase_III_dom"/>
</dbReference>
<evidence type="ECO:0000256" key="6">
    <source>
        <dbReference type="ARBA" id="ARBA00022552"/>
    </source>
</evidence>
<evidence type="ECO:0000256" key="12">
    <source>
        <dbReference type="ARBA" id="ARBA00022801"/>
    </source>
</evidence>
<evidence type="ECO:0000256" key="1">
    <source>
        <dbReference type="ARBA" id="ARBA00000109"/>
    </source>
</evidence>
<dbReference type="Pfam" id="PF00035">
    <property type="entry name" value="dsrm"/>
    <property type="match status" value="1"/>
</dbReference>
<keyword evidence="13 15" id="KW-0460">Magnesium</keyword>
<dbReference type="AlphaFoldDB" id="A0A1G6DAQ9"/>
<dbReference type="PANTHER" id="PTHR11207">
    <property type="entry name" value="RIBONUCLEASE III"/>
    <property type="match status" value="1"/>
</dbReference>
<protein>
    <recommendedName>
        <fullName evidence="15">Ribonuclease 3</fullName>
        <ecNumber evidence="15">3.1.26.3</ecNumber>
    </recommendedName>
    <alternativeName>
        <fullName evidence="15">Ribonuclease III</fullName>
        <shortName evidence="15">RNase III</shortName>
    </alternativeName>
</protein>
<comment type="subcellular location">
    <subcellularLocation>
        <location evidence="2 15">Cytoplasm</location>
    </subcellularLocation>
</comment>
<dbReference type="PROSITE" id="PS00517">
    <property type="entry name" value="RNASE_3_1"/>
    <property type="match status" value="1"/>
</dbReference>
<comment type="subunit">
    <text evidence="4 15">Homodimer.</text>
</comment>
<evidence type="ECO:0000313" key="18">
    <source>
        <dbReference type="EMBL" id="SDB41935.1"/>
    </source>
</evidence>
<feature type="domain" description="RNase III" evidence="17">
    <location>
        <begin position="9"/>
        <end position="134"/>
    </location>
</feature>
<dbReference type="Gene3D" id="1.10.1520.10">
    <property type="entry name" value="Ribonuclease III domain"/>
    <property type="match status" value="1"/>
</dbReference>
<dbReference type="PANTHER" id="PTHR11207:SF0">
    <property type="entry name" value="RIBONUCLEASE 3"/>
    <property type="match status" value="1"/>
</dbReference>
<evidence type="ECO:0000256" key="10">
    <source>
        <dbReference type="ARBA" id="ARBA00022723"/>
    </source>
</evidence>
<feature type="domain" description="DRBM" evidence="16">
    <location>
        <begin position="159"/>
        <end position="223"/>
    </location>
</feature>
<dbReference type="GO" id="GO:0005737">
    <property type="term" value="C:cytoplasm"/>
    <property type="evidence" value="ECO:0007669"/>
    <property type="project" value="UniProtKB-SubCell"/>
</dbReference>
<evidence type="ECO:0000256" key="7">
    <source>
        <dbReference type="ARBA" id="ARBA00022664"/>
    </source>
</evidence>
<organism evidence="18 19">
    <name type="scientific">Bauldia litoralis</name>
    <dbReference type="NCBI Taxonomy" id="665467"/>
    <lineage>
        <taxon>Bacteria</taxon>
        <taxon>Pseudomonadati</taxon>
        <taxon>Pseudomonadota</taxon>
        <taxon>Alphaproteobacteria</taxon>
        <taxon>Hyphomicrobiales</taxon>
        <taxon>Kaistiaceae</taxon>
        <taxon>Bauldia</taxon>
    </lineage>
</organism>
<evidence type="ECO:0000313" key="19">
    <source>
        <dbReference type="Proteomes" id="UP000199071"/>
    </source>
</evidence>
<dbReference type="HAMAP" id="MF_00104">
    <property type="entry name" value="RNase_III"/>
    <property type="match status" value="1"/>
</dbReference>
<dbReference type="EMBL" id="FMXQ01000006">
    <property type="protein sequence ID" value="SDB41935.1"/>
    <property type="molecule type" value="Genomic_DNA"/>
</dbReference>
<dbReference type="GO" id="GO:0006364">
    <property type="term" value="P:rRNA processing"/>
    <property type="evidence" value="ECO:0007669"/>
    <property type="project" value="UniProtKB-UniRule"/>
</dbReference>
<dbReference type="GO" id="GO:0042802">
    <property type="term" value="F:identical protein binding"/>
    <property type="evidence" value="ECO:0007669"/>
    <property type="project" value="UniProtKB-ARBA"/>
</dbReference>
<evidence type="ECO:0000256" key="11">
    <source>
        <dbReference type="ARBA" id="ARBA00022759"/>
    </source>
</evidence>
<keyword evidence="12 15" id="KW-0378">Hydrolase</keyword>
<evidence type="ECO:0000256" key="2">
    <source>
        <dbReference type="ARBA" id="ARBA00004496"/>
    </source>
</evidence>
<keyword evidence="10 15" id="KW-0479">Metal-binding</keyword>
<dbReference type="InterPro" id="IPR014720">
    <property type="entry name" value="dsRBD_dom"/>
</dbReference>
<dbReference type="GO" id="GO:0046872">
    <property type="term" value="F:metal ion binding"/>
    <property type="evidence" value="ECO:0007669"/>
    <property type="project" value="UniProtKB-KW"/>
</dbReference>
<keyword evidence="11 15" id="KW-0255">Endonuclease</keyword>
<dbReference type="InterPro" id="IPR036389">
    <property type="entry name" value="RNase_III_sf"/>
</dbReference>
<reference evidence="18 19" key="1">
    <citation type="submission" date="2016-10" db="EMBL/GenBank/DDBJ databases">
        <authorList>
            <person name="de Groot N.N."/>
        </authorList>
    </citation>
    <scope>NUCLEOTIDE SEQUENCE [LARGE SCALE GENOMIC DNA]</scope>
    <source>
        <strain evidence="18 19">ATCC 35022</strain>
    </source>
</reference>
<dbReference type="SMART" id="SM00535">
    <property type="entry name" value="RIBOc"/>
    <property type="match status" value="1"/>
</dbReference>
<sequence>MSGRDDAAIAALQKRLGHTFSDHRLLEIALTHASAVETGDETYQRLEFLGDRVLGLVIAELLIAQFPDASEGELSRRLTALVRNEACAAVAGDLDLGAAIRLGLGEAQSGGRRKAAILGDVCEAVIGALHLDGGIGVARRFIATHWQPRMLTWEGSLRDAKTTLQEWSQGRALGTPTYEIVGRSGPDHAPLFAVEVRVDQTEPARAEGRSRREAEQNAAANMLVREGVWETVDGA</sequence>
<dbReference type="PROSITE" id="PS50137">
    <property type="entry name" value="DS_RBD"/>
    <property type="match status" value="1"/>
</dbReference>
<dbReference type="NCBIfam" id="TIGR02191">
    <property type="entry name" value="RNaseIII"/>
    <property type="match status" value="1"/>
</dbReference>
<keyword evidence="6 15" id="KW-0698">rRNA processing</keyword>
<dbReference type="FunFam" id="3.30.160.20:FF:000003">
    <property type="entry name" value="Ribonuclease 3"/>
    <property type="match status" value="1"/>
</dbReference>
<dbReference type="SMART" id="SM00358">
    <property type="entry name" value="DSRM"/>
    <property type="match status" value="1"/>
</dbReference>
<dbReference type="CDD" id="cd10845">
    <property type="entry name" value="DSRM_RNAse_III_family"/>
    <property type="match status" value="1"/>
</dbReference>
<dbReference type="Pfam" id="PF14622">
    <property type="entry name" value="Ribonucleas_3_3"/>
    <property type="match status" value="1"/>
</dbReference>
<name>A0A1G6DAQ9_9HYPH</name>
<accession>A0A1G6DAQ9</accession>
<dbReference type="EC" id="3.1.26.3" evidence="15"/>
<evidence type="ECO:0000256" key="9">
    <source>
        <dbReference type="ARBA" id="ARBA00022722"/>
    </source>
</evidence>
<gene>
    <name evidence="15" type="primary">rnc</name>
    <name evidence="18" type="ORF">SAMN02982931_03210</name>
</gene>
<evidence type="ECO:0000259" key="17">
    <source>
        <dbReference type="PROSITE" id="PS50142"/>
    </source>
</evidence>
<dbReference type="GO" id="GO:0019843">
    <property type="term" value="F:rRNA binding"/>
    <property type="evidence" value="ECO:0007669"/>
    <property type="project" value="UniProtKB-KW"/>
</dbReference>
<evidence type="ECO:0000256" key="15">
    <source>
        <dbReference type="HAMAP-Rule" id="MF_00104"/>
    </source>
</evidence>
<dbReference type="Proteomes" id="UP000199071">
    <property type="component" value="Unassembled WGS sequence"/>
</dbReference>
<dbReference type="SUPFAM" id="SSF54768">
    <property type="entry name" value="dsRNA-binding domain-like"/>
    <property type="match status" value="1"/>
</dbReference>
<evidence type="ECO:0000256" key="14">
    <source>
        <dbReference type="ARBA" id="ARBA00022884"/>
    </source>
</evidence>
<dbReference type="InterPro" id="IPR011907">
    <property type="entry name" value="RNase_III"/>
</dbReference>
<keyword evidence="19" id="KW-1185">Reference proteome</keyword>
<feature type="active site" evidence="15">
    <location>
        <position position="51"/>
    </location>
</feature>
<dbReference type="SUPFAM" id="SSF69065">
    <property type="entry name" value="RNase III domain-like"/>
    <property type="match status" value="1"/>
</dbReference>
<dbReference type="PROSITE" id="PS50142">
    <property type="entry name" value="RNASE_3_2"/>
    <property type="match status" value="1"/>
</dbReference>
<dbReference type="GO" id="GO:0008033">
    <property type="term" value="P:tRNA processing"/>
    <property type="evidence" value="ECO:0007669"/>
    <property type="project" value="UniProtKB-KW"/>
</dbReference>
<keyword evidence="15" id="KW-0699">rRNA-binding</keyword>
<dbReference type="Gene3D" id="3.30.160.20">
    <property type="match status" value="1"/>
</dbReference>
<comment type="cofactor">
    <cofactor evidence="15">
        <name>Mg(2+)</name>
        <dbReference type="ChEBI" id="CHEBI:18420"/>
    </cofactor>
</comment>
<feature type="binding site" evidence="15">
    <location>
        <position position="47"/>
    </location>
    <ligand>
        <name>Mg(2+)</name>
        <dbReference type="ChEBI" id="CHEBI:18420"/>
    </ligand>
</feature>
<evidence type="ECO:0000256" key="3">
    <source>
        <dbReference type="ARBA" id="ARBA00010183"/>
    </source>
</evidence>
<feature type="binding site" evidence="15">
    <location>
        <position position="120"/>
    </location>
    <ligand>
        <name>Mg(2+)</name>
        <dbReference type="ChEBI" id="CHEBI:18420"/>
    </ligand>
</feature>
<keyword evidence="9 15" id="KW-0540">Nuclease</keyword>
<evidence type="ECO:0000259" key="16">
    <source>
        <dbReference type="PROSITE" id="PS50137"/>
    </source>
</evidence>
<evidence type="ECO:0000256" key="4">
    <source>
        <dbReference type="ARBA" id="ARBA00011738"/>
    </source>
</evidence>
<evidence type="ECO:0000256" key="8">
    <source>
        <dbReference type="ARBA" id="ARBA00022694"/>
    </source>
</evidence>
<keyword evidence="14 15" id="KW-0694">RNA-binding</keyword>
<keyword evidence="7 15" id="KW-0507">mRNA processing</keyword>
<dbReference type="GO" id="GO:0010468">
    <property type="term" value="P:regulation of gene expression"/>
    <property type="evidence" value="ECO:0007669"/>
    <property type="project" value="TreeGrafter"/>
</dbReference>
<dbReference type="STRING" id="665467.SAMN02982931_03210"/>
<dbReference type="OrthoDB" id="9805026at2"/>
<dbReference type="GO" id="GO:0003725">
    <property type="term" value="F:double-stranded RNA binding"/>
    <property type="evidence" value="ECO:0007669"/>
    <property type="project" value="TreeGrafter"/>
</dbReference>
<dbReference type="GO" id="GO:0006397">
    <property type="term" value="P:mRNA processing"/>
    <property type="evidence" value="ECO:0007669"/>
    <property type="project" value="UniProtKB-UniRule"/>
</dbReference>
<dbReference type="FunFam" id="1.10.1520.10:FF:000001">
    <property type="entry name" value="Ribonuclease 3"/>
    <property type="match status" value="1"/>
</dbReference>
<comment type="catalytic activity">
    <reaction evidence="1 15">
        <text>Endonucleolytic cleavage to 5'-phosphomonoester.</text>
        <dbReference type="EC" id="3.1.26.3"/>
    </reaction>
</comment>
<evidence type="ECO:0000256" key="5">
    <source>
        <dbReference type="ARBA" id="ARBA00022490"/>
    </source>
</evidence>
<dbReference type="CDD" id="cd00593">
    <property type="entry name" value="RIBOc"/>
    <property type="match status" value="1"/>
</dbReference>
<proteinExistence type="inferred from homology"/>
<feature type="active site" evidence="15">
    <location>
        <position position="123"/>
    </location>
</feature>
<keyword evidence="8 15" id="KW-0819">tRNA processing</keyword>
<feature type="binding site" evidence="15">
    <location>
        <position position="123"/>
    </location>
    <ligand>
        <name>Mg(2+)</name>
        <dbReference type="ChEBI" id="CHEBI:18420"/>
    </ligand>
</feature>
<dbReference type="GO" id="GO:0004525">
    <property type="term" value="F:ribonuclease III activity"/>
    <property type="evidence" value="ECO:0007669"/>
    <property type="project" value="UniProtKB-UniRule"/>
</dbReference>